<dbReference type="AlphaFoldDB" id="C6RIU8"/>
<comment type="caution">
    <text evidence="1">The sequence shown here is derived from an EMBL/GenBank/DDBJ whole genome shotgun (WGS) entry which is preliminary data.</text>
</comment>
<dbReference type="EMBL" id="ACVQ01000032">
    <property type="protein sequence ID" value="EET78841.1"/>
    <property type="molecule type" value="Genomic_DNA"/>
</dbReference>
<proteinExistence type="predicted"/>
<dbReference type="STRING" id="553219.CAMSH0001_1445"/>
<dbReference type="Proteomes" id="UP000003107">
    <property type="component" value="Unassembled WGS sequence"/>
</dbReference>
<keyword evidence="2" id="KW-1185">Reference proteome</keyword>
<sequence>MFCIPLTIGSVLNLRAKFKVAKPHVAGFRAKFDRKLSFLLVLLKVKFRKIIFNFI</sequence>
<protein>
    <submittedName>
        <fullName evidence="1">Uncharacterized protein</fullName>
    </submittedName>
</protein>
<evidence type="ECO:0000313" key="2">
    <source>
        <dbReference type="Proteomes" id="UP000003107"/>
    </source>
</evidence>
<evidence type="ECO:0000313" key="1">
    <source>
        <dbReference type="EMBL" id="EET78841.1"/>
    </source>
</evidence>
<accession>C6RIU8</accession>
<name>C6RIU8_9BACT</name>
<reference evidence="1 2" key="1">
    <citation type="submission" date="2009-07" db="EMBL/GenBank/DDBJ databases">
        <authorList>
            <person name="Madupu R."/>
            <person name="Sebastian Y."/>
            <person name="Durkin A.S."/>
            <person name="Torralba M."/>
            <person name="Methe B."/>
            <person name="Sutton G.G."/>
            <person name="Strausberg R.L."/>
            <person name="Nelson K.E."/>
        </authorList>
    </citation>
    <scope>NUCLEOTIDE SEQUENCE [LARGE SCALE GENOMIC DNA]</scope>
    <source>
        <strain evidence="1 2">RM3277</strain>
    </source>
</reference>
<organism evidence="1 2">
    <name type="scientific">Campylobacter showae RM3277</name>
    <dbReference type="NCBI Taxonomy" id="553219"/>
    <lineage>
        <taxon>Bacteria</taxon>
        <taxon>Pseudomonadati</taxon>
        <taxon>Campylobacterota</taxon>
        <taxon>Epsilonproteobacteria</taxon>
        <taxon>Campylobacterales</taxon>
        <taxon>Campylobacteraceae</taxon>
        <taxon>Campylobacter</taxon>
    </lineage>
</organism>
<gene>
    <name evidence="1" type="ORF">CAMSH0001_1445</name>
</gene>